<feature type="region of interest" description="Disordered" evidence="1">
    <location>
        <begin position="1"/>
        <end position="48"/>
    </location>
</feature>
<dbReference type="EMBL" id="JBHTOA010000062">
    <property type="protein sequence ID" value="MFD1400246.1"/>
    <property type="molecule type" value="Genomic_DNA"/>
</dbReference>
<gene>
    <name evidence="2" type="ORF">ACFQ41_13210</name>
</gene>
<protein>
    <submittedName>
        <fullName evidence="2">Uncharacterized protein</fullName>
    </submittedName>
</protein>
<feature type="region of interest" description="Disordered" evidence="1">
    <location>
        <begin position="235"/>
        <end position="326"/>
    </location>
</feature>
<feature type="compositionally biased region" description="Basic and acidic residues" evidence="1">
    <location>
        <begin position="1"/>
        <end position="27"/>
    </location>
</feature>
<evidence type="ECO:0000313" key="3">
    <source>
        <dbReference type="Proteomes" id="UP001597199"/>
    </source>
</evidence>
<organism evidence="2 3">
    <name type="scientific">Lacticaseibacillus suilingensis</name>
    <dbReference type="NCBI Taxonomy" id="2799577"/>
    <lineage>
        <taxon>Bacteria</taxon>
        <taxon>Bacillati</taxon>
        <taxon>Bacillota</taxon>
        <taxon>Bacilli</taxon>
        <taxon>Lactobacillales</taxon>
        <taxon>Lactobacillaceae</taxon>
        <taxon>Lacticaseibacillus</taxon>
    </lineage>
</organism>
<name>A0ABW4BJP4_9LACO</name>
<feature type="compositionally biased region" description="Low complexity" evidence="1">
    <location>
        <begin position="244"/>
        <end position="309"/>
    </location>
</feature>
<dbReference type="Proteomes" id="UP001597199">
    <property type="component" value="Unassembled WGS sequence"/>
</dbReference>
<sequence>MARLLDKSRGYGGDRNEKGDNHGRQSDPNDSNDAYGLRAKTTAQTTTNDDTTVAIETLEKDVRGLFENKLYELPSKHVTEAKVAAASKQYKKVYKLRGDLTKSQKRTLKLSKNRIAAIKHVIAIQASIKTALGDKQVITDAKYDNTTLSTQYAAVAKALPKYSKTIKADVDLIDGEVKAIKAINTATTGDPDQQKINAATTAIKAVKLKAFEDYWLPKLPKVAADGTVTKTDGTVAEVKNPTPAQQAQAAAKKNTSTGTTASSGSQTATRTTGRTTTSSTTNSRPAASSSHGTTNRPSTGGSTGSGTATKPQPAKKPHAPEAGWNVSNGVYSTMQAAMAAMNKALDRELDAGRARIAHAYSVPYQDGTVMYSWEFTD</sequence>
<dbReference type="RefSeq" id="WP_204119830.1">
    <property type="nucleotide sequence ID" value="NZ_BOLV01000031.1"/>
</dbReference>
<reference evidence="3" key="1">
    <citation type="journal article" date="2019" name="Int. J. Syst. Evol. Microbiol.">
        <title>The Global Catalogue of Microorganisms (GCM) 10K type strain sequencing project: providing services to taxonomists for standard genome sequencing and annotation.</title>
        <authorList>
            <consortium name="The Broad Institute Genomics Platform"/>
            <consortium name="The Broad Institute Genome Sequencing Center for Infectious Disease"/>
            <person name="Wu L."/>
            <person name="Ma J."/>
        </authorList>
    </citation>
    <scope>NUCLEOTIDE SEQUENCE [LARGE SCALE GENOMIC DNA]</scope>
    <source>
        <strain evidence="3">CCM 9110</strain>
    </source>
</reference>
<proteinExistence type="predicted"/>
<accession>A0ABW4BJP4</accession>
<keyword evidence="3" id="KW-1185">Reference proteome</keyword>
<evidence type="ECO:0000313" key="2">
    <source>
        <dbReference type="EMBL" id="MFD1400246.1"/>
    </source>
</evidence>
<evidence type="ECO:0000256" key="1">
    <source>
        <dbReference type="SAM" id="MobiDB-lite"/>
    </source>
</evidence>
<comment type="caution">
    <text evidence="2">The sequence shown here is derived from an EMBL/GenBank/DDBJ whole genome shotgun (WGS) entry which is preliminary data.</text>
</comment>